<reference evidence="4" key="1">
    <citation type="submission" date="2017-01" db="EMBL/GenBank/DDBJ databases">
        <title>Biosynthetic gene cluster of curvupallides.</title>
        <authorList>
            <person name="Tsunematsu Y."/>
            <person name="Watanabe K."/>
            <person name="Yokoyama M."/>
            <person name="Yamamoto T."/>
            <person name="Kishimoto S."/>
            <person name="Hirayama Y."/>
        </authorList>
    </citation>
    <scope>NUCLEOTIDE SEQUENCE</scope>
    <source>
        <strain evidence="4">DSM 62482</strain>
    </source>
</reference>
<dbReference type="Gene3D" id="4.10.240.10">
    <property type="entry name" value="Zn(2)-C6 fungal-type DNA-binding domain"/>
    <property type="match status" value="1"/>
</dbReference>
<dbReference type="GO" id="GO:0008270">
    <property type="term" value="F:zinc ion binding"/>
    <property type="evidence" value="ECO:0007669"/>
    <property type="project" value="InterPro"/>
</dbReference>
<accession>A0A218PFY8</accession>
<dbReference type="InterPro" id="IPR036864">
    <property type="entry name" value="Zn2-C6_fun-type_DNA-bd_sf"/>
</dbReference>
<feature type="region of interest" description="Disordered" evidence="2">
    <location>
        <begin position="327"/>
        <end position="346"/>
    </location>
</feature>
<dbReference type="GO" id="GO:0000981">
    <property type="term" value="F:DNA-binding transcription factor activity, RNA polymerase II-specific"/>
    <property type="evidence" value="ECO:0007669"/>
    <property type="project" value="InterPro"/>
</dbReference>
<dbReference type="InterPro" id="IPR001138">
    <property type="entry name" value="Zn2Cys6_DnaBD"/>
</dbReference>
<dbReference type="Pfam" id="PF00172">
    <property type="entry name" value="Zn_clus"/>
    <property type="match status" value="1"/>
</dbReference>
<dbReference type="PROSITE" id="PS00463">
    <property type="entry name" value="ZN2_CY6_FUNGAL_1"/>
    <property type="match status" value="1"/>
</dbReference>
<dbReference type="EMBL" id="LC208781">
    <property type="protein sequence ID" value="BAZ95826.1"/>
    <property type="molecule type" value="Genomic_DNA"/>
</dbReference>
<dbReference type="AlphaFoldDB" id="A0A218PFY8"/>
<sequence>MSVLPPTRQSCDRCHKQKLRCKRPEKSDTDACERCLRKGAECTYSSSLPKGRPSAYRQENASPDRGYNSIEWAPIPSAGQVTVAEQPTVPCTMGATEAMGGSLPVTIPDSASPDFWTQFMQGEEVDTTIPGIIPDIDMTFDPLPPLEQTSLVSEGLPAVQSSQQQNTIKFFEDTAYIPQQQPQKQHRSRTTHQAPPPVDAKMQNSHQDDPGNAQEQGHLDHTIVHLSQLSVHLSTLLSSSRDNPLIANNGPVFCSDDSAALQQLQSNIGSLFESINIWLARGPAHLQEVKAGQNGIGQSSQSQLMSEILAASFEMTQIIQRLRLITTPDATPPPSTSNASTDTLSESSQHPYCTIRYLVAVCMTLLLNTYIGIVISLQNSADALKTYQWASEQTQSRQSTDSSICTWNTTECIKLQFVGMVQMCSSFMRRQIEVSKLLMPSRLSSSELPGGNSCWEAVEKLKIELEQRLKQLHKSLDMAD</sequence>
<keyword evidence="1" id="KW-0539">Nucleus</keyword>
<dbReference type="SMART" id="SM00066">
    <property type="entry name" value="GAL4"/>
    <property type="match status" value="1"/>
</dbReference>
<evidence type="ECO:0000259" key="3">
    <source>
        <dbReference type="PROSITE" id="PS50048"/>
    </source>
</evidence>
<evidence type="ECO:0000313" key="4">
    <source>
        <dbReference type="EMBL" id="BAZ95826.1"/>
    </source>
</evidence>
<dbReference type="PANTHER" id="PTHR31668">
    <property type="entry name" value="GLUCOSE TRANSPORT TRANSCRIPTION REGULATOR RGT1-RELATED-RELATED"/>
    <property type="match status" value="1"/>
</dbReference>
<name>A0A218PFY8_9PLEO</name>
<feature type="domain" description="Zn(2)-C6 fungal-type" evidence="3">
    <location>
        <begin position="10"/>
        <end position="44"/>
    </location>
</feature>
<dbReference type="SUPFAM" id="SSF57701">
    <property type="entry name" value="Zn2/Cys6 DNA-binding domain"/>
    <property type="match status" value="1"/>
</dbReference>
<organism evidence="4">
    <name type="scientific">Curvularia pallescens</name>
    <dbReference type="NCBI Taxonomy" id="318706"/>
    <lineage>
        <taxon>Eukaryota</taxon>
        <taxon>Fungi</taxon>
        <taxon>Dikarya</taxon>
        <taxon>Ascomycota</taxon>
        <taxon>Pezizomycotina</taxon>
        <taxon>Dothideomycetes</taxon>
        <taxon>Pleosporomycetidae</taxon>
        <taxon>Pleosporales</taxon>
        <taxon>Pleosporineae</taxon>
        <taxon>Pleosporaceae</taxon>
        <taxon>Curvularia</taxon>
    </lineage>
</organism>
<dbReference type="PANTHER" id="PTHR31668:SF30">
    <property type="entry name" value="ZN(II)2CYS6 TRANSCRIPTION FACTOR (EUROFUNG)"/>
    <property type="match status" value="1"/>
</dbReference>
<dbReference type="InterPro" id="IPR050797">
    <property type="entry name" value="Carb_Metab_Trans_Reg"/>
</dbReference>
<protein>
    <submittedName>
        <fullName evidence="4">Transcription factor, DNA binding domain cpaD</fullName>
    </submittedName>
</protein>
<proteinExistence type="predicted"/>
<evidence type="ECO:0000256" key="1">
    <source>
        <dbReference type="ARBA" id="ARBA00023242"/>
    </source>
</evidence>
<dbReference type="PROSITE" id="PS50048">
    <property type="entry name" value="ZN2_CY6_FUNGAL_2"/>
    <property type="match status" value="1"/>
</dbReference>
<evidence type="ECO:0000256" key="2">
    <source>
        <dbReference type="SAM" id="MobiDB-lite"/>
    </source>
</evidence>
<dbReference type="CDD" id="cd00067">
    <property type="entry name" value="GAL4"/>
    <property type="match status" value="1"/>
</dbReference>
<feature type="region of interest" description="Disordered" evidence="2">
    <location>
        <begin position="178"/>
        <end position="216"/>
    </location>
</feature>